<dbReference type="PANTHER" id="PTHR22840">
    <property type="entry name" value="WD REPEAT-CONTAINING PROTEIN 36"/>
    <property type="match status" value="1"/>
</dbReference>
<dbReference type="InterPro" id="IPR001680">
    <property type="entry name" value="WD40_rpt"/>
</dbReference>
<gene>
    <name evidence="6" type="primary">Dgri\GH18547</name>
    <name evidence="6" type="ORF">Dgri_GH18547</name>
</gene>
<dbReference type="Pfam" id="PF25168">
    <property type="entry name" value="Beta-prop_WDR36-Utp21_2nd"/>
    <property type="match status" value="1"/>
</dbReference>
<proteinExistence type="predicted"/>
<feature type="domain" description="WDR36/Utp21 C-terminal" evidence="4">
    <location>
        <begin position="723"/>
        <end position="926"/>
    </location>
</feature>
<keyword evidence="7" id="KW-1185">Reference proteome</keyword>
<dbReference type="PANTHER" id="PTHR22840:SF12">
    <property type="entry name" value="WD REPEAT-CONTAINING PROTEIN 36"/>
    <property type="match status" value="1"/>
</dbReference>
<keyword evidence="1 3" id="KW-0853">WD repeat</keyword>
<dbReference type="InterPro" id="IPR059157">
    <property type="entry name" value="WDR36-Utp21_N"/>
</dbReference>
<dbReference type="FunFam" id="2.130.10.10:FF:000109">
    <property type="entry name" value="WD repeat domain 36"/>
    <property type="match status" value="1"/>
</dbReference>
<organism evidence="7">
    <name type="scientific">Drosophila grimshawi</name>
    <name type="common">Hawaiian fruit fly</name>
    <name type="synonym">Idiomyia grimshawi</name>
    <dbReference type="NCBI Taxonomy" id="7222"/>
    <lineage>
        <taxon>Eukaryota</taxon>
        <taxon>Metazoa</taxon>
        <taxon>Ecdysozoa</taxon>
        <taxon>Arthropoda</taxon>
        <taxon>Hexapoda</taxon>
        <taxon>Insecta</taxon>
        <taxon>Pterygota</taxon>
        <taxon>Neoptera</taxon>
        <taxon>Endopterygota</taxon>
        <taxon>Diptera</taxon>
        <taxon>Brachycera</taxon>
        <taxon>Muscomorpha</taxon>
        <taxon>Ephydroidea</taxon>
        <taxon>Drosophilidae</taxon>
        <taxon>Drosophila</taxon>
        <taxon>Hawaiian Drosophila</taxon>
    </lineage>
</organism>
<dbReference type="SUPFAM" id="SSF101908">
    <property type="entry name" value="Putative isomerase YbhE"/>
    <property type="match status" value="1"/>
</dbReference>
<keyword evidence="2" id="KW-0677">Repeat</keyword>
<evidence type="ECO:0000313" key="6">
    <source>
        <dbReference type="EMBL" id="EDV92953.1"/>
    </source>
</evidence>
<evidence type="ECO:0000256" key="2">
    <source>
        <dbReference type="ARBA" id="ARBA00022737"/>
    </source>
</evidence>
<dbReference type="Pfam" id="PF04192">
    <property type="entry name" value="Utp21"/>
    <property type="match status" value="1"/>
</dbReference>
<dbReference type="InterPro" id="IPR019775">
    <property type="entry name" value="WD40_repeat_CS"/>
</dbReference>
<dbReference type="eggNOG" id="KOG1539">
    <property type="taxonomic scope" value="Eukaryota"/>
</dbReference>
<feature type="repeat" description="WD" evidence="3">
    <location>
        <begin position="584"/>
        <end position="625"/>
    </location>
</feature>
<dbReference type="SUPFAM" id="SSF50978">
    <property type="entry name" value="WD40 repeat-like"/>
    <property type="match status" value="1"/>
</dbReference>
<dbReference type="GO" id="GO:0006364">
    <property type="term" value="P:rRNA processing"/>
    <property type="evidence" value="ECO:0007669"/>
    <property type="project" value="InterPro"/>
</dbReference>
<dbReference type="FunCoup" id="B4JI72">
    <property type="interactions" value="1605"/>
</dbReference>
<sequence>MTHLKEEDTSAVADEQEARGVIKESSQIFRRNRALGYVSNQVPAVTRYVQRRRDTLLITCIGRSFQVYTASHFRLLHVSGLHPDDITAMATDRLHTYTASNKCIYAWRAGKHIRHVYRGHERDVHLLLPFGRSLIAVDHSNVLKVWNIPTDDVYLDVPFKSDEFRITALAHPPTYVNKIVLGSQQGQLKIMNIKKNSIVCTLSHHDCGITCIEPAPALDVVAIGHADGTIIVLNLKYDTVLVAFKQEWGLVTGLTFRTDGPPILVSACRNGYMAFWNLEEHKLAGQLQAHEEQVATAICLPSEPVVFTTSPDNSMKLFVFDMPDGGARQLRIREGHTKPPLCIRYHGGSGVSILSSGEDSTLRVFSTISESLNKSMGRATYNQKATKKKNRFQYDKYGMPPIVEFTSDVAREKEWDNIAAIHSGIIQTTTWTFNKNRMGEHRLVPTQFQNKQRSNFQCETTCIILTHCGNFVIIGYSSGDVERFNIQSGLHRCSYGAPKAAHESAVRGLASDNLNQYVVTGCSSGLVKFWTFKGKTERPIAVLRLADGVALMRHHRESAMLAIGLDTFKVYVVDMATRVVVRKFIGHTAKLNDLAFSPDSRWLITAAMDSTIKVWDIPSSYMIDHFRVERPCISLSMSPSGDFLATAHVNLLGIYLWSNKTLFSQISLRSMDPHEPAPYVGLPANVCDAMELEDAMQELGIDSSNEQNAELGEEINAKYETPKQLAPELITLSGLAASRWQNLLDLQLIKQRNKPKAPPKVPKQAPFFLPTVSGLELRFDVANGAPSATDGSRIQQVSALNNLTAFGKLLETTATSNDFDAACKHITQLGPSMVDFEIKSLHPEAGGTLLAMLQFLKLIEFMFSTNLDFELAQSYLSVYLRSHGLSLSESPEIVQSLRSVSQAQQLAWERVESKLIYGIGVVSALRNFAR</sequence>
<dbReference type="Pfam" id="PF25171">
    <property type="entry name" value="Beta-prop_WDR36-Utp21_1st"/>
    <property type="match status" value="1"/>
</dbReference>
<dbReference type="OrthoDB" id="10250769at2759"/>
<evidence type="ECO:0000256" key="3">
    <source>
        <dbReference type="PROSITE-ProRule" id="PRU00221"/>
    </source>
</evidence>
<evidence type="ECO:0000256" key="1">
    <source>
        <dbReference type="ARBA" id="ARBA00022574"/>
    </source>
</evidence>
<dbReference type="Proteomes" id="UP000001070">
    <property type="component" value="Unassembled WGS sequence"/>
</dbReference>
<dbReference type="KEGG" id="dgr:6563797"/>
<dbReference type="PROSITE" id="PS50294">
    <property type="entry name" value="WD_REPEATS_REGION"/>
    <property type="match status" value="1"/>
</dbReference>
<dbReference type="InterPro" id="IPR036322">
    <property type="entry name" value="WD40_repeat_dom_sf"/>
</dbReference>
<dbReference type="EMBL" id="CH916369">
    <property type="protein sequence ID" value="EDV92953.1"/>
    <property type="molecule type" value="Genomic_DNA"/>
</dbReference>
<dbReference type="GO" id="GO:0034388">
    <property type="term" value="C:Pwp2p-containing subcomplex of 90S preribosome"/>
    <property type="evidence" value="ECO:0007669"/>
    <property type="project" value="TreeGrafter"/>
</dbReference>
<dbReference type="PROSITE" id="PS50082">
    <property type="entry name" value="WD_REPEATS_2"/>
    <property type="match status" value="1"/>
</dbReference>
<dbReference type="InterPro" id="IPR015943">
    <property type="entry name" value="WD40/YVTN_repeat-like_dom_sf"/>
</dbReference>
<dbReference type="GO" id="GO:0032040">
    <property type="term" value="C:small-subunit processome"/>
    <property type="evidence" value="ECO:0007669"/>
    <property type="project" value="InterPro"/>
</dbReference>
<dbReference type="Gene3D" id="2.130.10.10">
    <property type="entry name" value="YVTN repeat-like/Quinoprotein amine dehydrogenase"/>
    <property type="match status" value="2"/>
</dbReference>
<dbReference type="OMA" id="CIYAWRA"/>
<dbReference type="InterPro" id="IPR007319">
    <property type="entry name" value="WDR36/Utp21_C"/>
</dbReference>
<dbReference type="SMART" id="SM00320">
    <property type="entry name" value="WD40"/>
    <property type="match status" value="9"/>
</dbReference>
<accession>B4JI72</accession>
<name>B4JI72_DROGR</name>
<dbReference type="AlphaFoldDB" id="B4JI72"/>
<dbReference type="HOGENOM" id="CLU_002774_2_0_1"/>
<reference evidence="6 7" key="1">
    <citation type="journal article" date="2007" name="Nature">
        <title>Evolution of genes and genomes on the Drosophila phylogeny.</title>
        <authorList>
            <consortium name="Drosophila 12 Genomes Consortium"/>
            <person name="Clark A.G."/>
            <person name="Eisen M.B."/>
            <person name="Smith D.R."/>
            <person name="Bergman C.M."/>
            <person name="Oliver B."/>
            <person name="Markow T.A."/>
            <person name="Kaufman T.C."/>
            <person name="Kellis M."/>
            <person name="Gelbart W."/>
            <person name="Iyer V.N."/>
            <person name="Pollard D.A."/>
            <person name="Sackton T.B."/>
            <person name="Larracuente A.M."/>
            <person name="Singh N.D."/>
            <person name="Abad J.P."/>
            <person name="Abt D.N."/>
            <person name="Adryan B."/>
            <person name="Aguade M."/>
            <person name="Akashi H."/>
            <person name="Anderson W.W."/>
            <person name="Aquadro C.F."/>
            <person name="Ardell D.H."/>
            <person name="Arguello R."/>
            <person name="Artieri C.G."/>
            <person name="Barbash D.A."/>
            <person name="Barker D."/>
            <person name="Barsanti P."/>
            <person name="Batterham P."/>
            <person name="Batzoglou S."/>
            <person name="Begun D."/>
            <person name="Bhutkar A."/>
            <person name="Blanco E."/>
            <person name="Bosak S.A."/>
            <person name="Bradley R.K."/>
            <person name="Brand A.D."/>
            <person name="Brent M.R."/>
            <person name="Brooks A.N."/>
            <person name="Brown R.H."/>
            <person name="Butlin R.K."/>
            <person name="Caggese C."/>
            <person name="Calvi B.R."/>
            <person name="Bernardo de Carvalho A."/>
            <person name="Caspi A."/>
            <person name="Castrezana S."/>
            <person name="Celniker S.E."/>
            <person name="Chang J.L."/>
            <person name="Chapple C."/>
            <person name="Chatterji S."/>
            <person name="Chinwalla A."/>
            <person name="Civetta A."/>
            <person name="Clifton S.W."/>
            <person name="Comeron J.M."/>
            <person name="Costello J.C."/>
            <person name="Coyne J.A."/>
            <person name="Daub J."/>
            <person name="David R.G."/>
            <person name="Delcher A.L."/>
            <person name="Delehaunty K."/>
            <person name="Do C.B."/>
            <person name="Ebling H."/>
            <person name="Edwards K."/>
            <person name="Eickbush T."/>
            <person name="Evans J.D."/>
            <person name="Filipski A."/>
            <person name="Findeiss S."/>
            <person name="Freyhult E."/>
            <person name="Fulton L."/>
            <person name="Fulton R."/>
            <person name="Garcia A.C."/>
            <person name="Gardiner A."/>
            <person name="Garfield D.A."/>
            <person name="Garvin B.E."/>
            <person name="Gibson G."/>
            <person name="Gilbert D."/>
            <person name="Gnerre S."/>
            <person name="Godfrey J."/>
            <person name="Good R."/>
            <person name="Gotea V."/>
            <person name="Gravely B."/>
            <person name="Greenberg A.J."/>
            <person name="Griffiths-Jones S."/>
            <person name="Gross S."/>
            <person name="Guigo R."/>
            <person name="Gustafson E.A."/>
            <person name="Haerty W."/>
            <person name="Hahn M.W."/>
            <person name="Halligan D.L."/>
            <person name="Halpern A.L."/>
            <person name="Halter G.M."/>
            <person name="Han M.V."/>
            <person name="Heger A."/>
            <person name="Hillier L."/>
            <person name="Hinrichs A.S."/>
            <person name="Holmes I."/>
            <person name="Hoskins R.A."/>
            <person name="Hubisz M.J."/>
            <person name="Hultmark D."/>
            <person name="Huntley M.A."/>
            <person name="Jaffe D.B."/>
            <person name="Jagadeeshan S."/>
            <person name="Jeck W.R."/>
            <person name="Johnson J."/>
            <person name="Jones C.D."/>
            <person name="Jordan W.C."/>
            <person name="Karpen G.H."/>
            <person name="Kataoka E."/>
            <person name="Keightley P.D."/>
            <person name="Kheradpour P."/>
            <person name="Kirkness E.F."/>
            <person name="Koerich L.B."/>
            <person name="Kristiansen K."/>
            <person name="Kudrna D."/>
            <person name="Kulathinal R.J."/>
            <person name="Kumar S."/>
            <person name="Kwok R."/>
            <person name="Lander E."/>
            <person name="Langley C.H."/>
            <person name="Lapoint R."/>
            <person name="Lazzaro B.P."/>
            <person name="Lee S.J."/>
            <person name="Levesque L."/>
            <person name="Li R."/>
            <person name="Lin C.F."/>
            <person name="Lin M.F."/>
            <person name="Lindblad-Toh K."/>
            <person name="Llopart A."/>
            <person name="Long M."/>
            <person name="Low L."/>
            <person name="Lozovsky E."/>
            <person name="Lu J."/>
            <person name="Luo M."/>
            <person name="Machado C.A."/>
            <person name="Makalowski W."/>
            <person name="Marzo M."/>
            <person name="Matsuda M."/>
            <person name="Matzkin L."/>
            <person name="McAllister B."/>
            <person name="McBride C.S."/>
            <person name="McKernan B."/>
            <person name="McKernan K."/>
            <person name="Mendez-Lago M."/>
            <person name="Minx P."/>
            <person name="Mollenhauer M.U."/>
            <person name="Montooth K."/>
            <person name="Mount S.M."/>
            <person name="Mu X."/>
            <person name="Myers E."/>
            <person name="Negre B."/>
            <person name="Newfeld S."/>
            <person name="Nielsen R."/>
            <person name="Noor M.A."/>
            <person name="O'Grady P."/>
            <person name="Pachter L."/>
            <person name="Papaceit M."/>
            <person name="Parisi M.J."/>
            <person name="Parisi M."/>
            <person name="Parts L."/>
            <person name="Pedersen J.S."/>
            <person name="Pesole G."/>
            <person name="Phillippy A.M."/>
            <person name="Ponting C.P."/>
            <person name="Pop M."/>
            <person name="Porcelli D."/>
            <person name="Powell J.R."/>
            <person name="Prohaska S."/>
            <person name="Pruitt K."/>
            <person name="Puig M."/>
            <person name="Quesneville H."/>
            <person name="Ram K.R."/>
            <person name="Rand D."/>
            <person name="Rasmussen M.D."/>
            <person name="Reed L.K."/>
            <person name="Reenan R."/>
            <person name="Reily A."/>
            <person name="Remington K.A."/>
            <person name="Rieger T.T."/>
            <person name="Ritchie M.G."/>
            <person name="Robin C."/>
            <person name="Rogers Y.H."/>
            <person name="Rohde C."/>
            <person name="Rozas J."/>
            <person name="Rubenfield M.J."/>
            <person name="Ruiz A."/>
            <person name="Russo S."/>
            <person name="Salzberg S.L."/>
            <person name="Sanchez-Gracia A."/>
            <person name="Saranga D.J."/>
            <person name="Sato H."/>
            <person name="Schaeffer S.W."/>
            <person name="Schatz M.C."/>
            <person name="Schlenke T."/>
            <person name="Schwartz R."/>
            <person name="Segarra C."/>
            <person name="Singh R.S."/>
            <person name="Sirot L."/>
            <person name="Sirota M."/>
            <person name="Sisneros N.B."/>
            <person name="Smith C.D."/>
            <person name="Smith T.F."/>
            <person name="Spieth J."/>
            <person name="Stage D.E."/>
            <person name="Stark A."/>
            <person name="Stephan W."/>
            <person name="Strausberg R.L."/>
            <person name="Strempel S."/>
            <person name="Sturgill D."/>
            <person name="Sutton G."/>
            <person name="Sutton G.G."/>
            <person name="Tao W."/>
            <person name="Teichmann S."/>
            <person name="Tobari Y.N."/>
            <person name="Tomimura Y."/>
            <person name="Tsolas J.M."/>
            <person name="Valente V.L."/>
            <person name="Venter E."/>
            <person name="Venter J.C."/>
            <person name="Vicario S."/>
            <person name="Vieira F.G."/>
            <person name="Vilella A.J."/>
            <person name="Villasante A."/>
            <person name="Walenz B."/>
            <person name="Wang J."/>
            <person name="Wasserman M."/>
            <person name="Watts T."/>
            <person name="Wilson D."/>
            <person name="Wilson R.K."/>
            <person name="Wing R.A."/>
            <person name="Wolfner M.F."/>
            <person name="Wong A."/>
            <person name="Wong G.K."/>
            <person name="Wu C.I."/>
            <person name="Wu G."/>
            <person name="Yamamoto D."/>
            <person name="Yang H.P."/>
            <person name="Yang S.P."/>
            <person name="Yorke J.A."/>
            <person name="Yoshida K."/>
            <person name="Zdobnov E."/>
            <person name="Zhang P."/>
            <person name="Zhang Y."/>
            <person name="Zimin A.V."/>
            <person name="Baldwin J."/>
            <person name="Abdouelleil A."/>
            <person name="Abdulkadir J."/>
            <person name="Abebe A."/>
            <person name="Abera B."/>
            <person name="Abreu J."/>
            <person name="Acer S.C."/>
            <person name="Aftuck L."/>
            <person name="Alexander A."/>
            <person name="An P."/>
            <person name="Anderson E."/>
            <person name="Anderson S."/>
            <person name="Arachi H."/>
            <person name="Azer M."/>
            <person name="Bachantsang P."/>
            <person name="Barry A."/>
            <person name="Bayul T."/>
            <person name="Berlin A."/>
            <person name="Bessette D."/>
            <person name="Bloom T."/>
            <person name="Blye J."/>
            <person name="Boguslavskiy L."/>
            <person name="Bonnet C."/>
            <person name="Boukhgalter B."/>
            <person name="Bourzgui I."/>
            <person name="Brown A."/>
            <person name="Cahill P."/>
            <person name="Channer S."/>
            <person name="Cheshatsang Y."/>
            <person name="Chuda L."/>
            <person name="Citroen M."/>
            <person name="Collymore A."/>
            <person name="Cooke P."/>
            <person name="Costello M."/>
            <person name="D'Aco K."/>
            <person name="Daza R."/>
            <person name="De Haan G."/>
            <person name="DeGray S."/>
            <person name="DeMaso C."/>
            <person name="Dhargay N."/>
            <person name="Dooley K."/>
            <person name="Dooley E."/>
            <person name="Doricent M."/>
            <person name="Dorje P."/>
            <person name="Dorjee K."/>
            <person name="Dupes A."/>
            <person name="Elong R."/>
            <person name="Falk J."/>
            <person name="Farina A."/>
            <person name="Faro S."/>
            <person name="Ferguson D."/>
            <person name="Fisher S."/>
            <person name="Foley C.D."/>
            <person name="Franke A."/>
            <person name="Friedrich D."/>
            <person name="Gadbois L."/>
            <person name="Gearin G."/>
            <person name="Gearin C.R."/>
            <person name="Giannoukos G."/>
            <person name="Goode T."/>
            <person name="Graham J."/>
            <person name="Grandbois E."/>
            <person name="Grewal S."/>
            <person name="Gyaltsen K."/>
            <person name="Hafez N."/>
            <person name="Hagos B."/>
            <person name="Hall J."/>
            <person name="Henson C."/>
            <person name="Hollinger A."/>
            <person name="Honan T."/>
            <person name="Huard M.D."/>
            <person name="Hughes L."/>
            <person name="Hurhula B."/>
            <person name="Husby M.E."/>
            <person name="Kamat A."/>
            <person name="Kanga B."/>
            <person name="Kashin S."/>
            <person name="Khazanovich D."/>
            <person name="Kisner P."/>
            <person name="Lance K."/>
            <person name="Lara M."/>
            <person name="Lee W."/>
            <person name="Lennon N."/>
            <person name="Letendre F."/>
            <person name="LeVine R."/>
            <person name="Lipovsky A."/>
            <person name="Liu X."/>
            <person name="Liu J."/>
            <person name="Liu S."/>
            <person name="Lokyitsang T."/>
            <person name="Lokyitsang Y."/>
            <person name="Lubonja R."/>
            <person name="Lui A."/>
            <person name="MacDonald P."/>
            <person name="Magnisalis V."/>
            <person name="Maru K."/>
            <person name="Matthews C."/>
            <person name="McCusker W."/>
            <person name="McDonough S."/>
            <person name="Mehta T."/>
            <person name="Meldrim J."/>
            <person name="Meneus L."/>
            <person name="Mihai O."/>
            <person name="Mihalev A."/>
            <person name="Mihova T."/>
            <person name="Mittelman R."/>
            <person name="Mlenga V."/>
            <person name="Montmayeur A."/>
            <person name="Mulrain L."/>
            <person name="Navidi A."/>
            <person name="Naylor J."/>
            <person name="Negash T."/>
            <person name="Nguyen T."/>
            <person name="Nguyen N."/>
            <person name="Nicol R."/>
            <person name="Norbu C."/>
            <person name="Norbu N."/>
            <person name="Novod N."/>
            <person name="O'Neill B."/>
            <person name="Osman S."/>
            <person name="Markiewicz E."/>
            <person name="Oyono O.L."/>
            <person name="Patti C."/>
            <person name="Phunkhang P."/>
            <person name="Pierre F."/>
            <person name="Priest M."/>
            <person name="Raghuraman S."/>
            <person name="Rege F."/>
            <person name="Reyes R."/>
            <person name="Rise C."/>
            <person name="Rogov P."/>
            <person name="Ross K."/>
            <person name="Ryan E."/>
            <person name="Settipalli S."/>
            <person name="Shea T."/>
            <person name="Sherpa N."/>
            <person name="Shi L."/>
            <person name="Shih D."/>
            <person name="Sparrow T."/>
            <person name="Spaulding J."/>
            <person name="Stalker J."/>
            <person name="Stange-Thomann N."/>
            <person name="Stavropoulos S."/>
            <person name="Stone C."/>
            <person name="Strader C."/>
            <person name="Tesfaye S."/>
            <person name="Thomson T."/>
            <person name="Thoulutsang Y."/>
            <person name="Thoulutsang D."/>
            <person name="Topham K."/>
            <person name="Topping I."/>
            <person name="Tsamla T."/>
            <person name="Vassiliev H."/>
            <person name="Vo A."/>
            <person name="Wangchuk T."/>
            <person name="Wangdi T."/>
            <person name="Weiand M."/>
            <person name="Wilkinson J."/>
            <person name="Wilson A."/>
            <person name="Yadav S."/>
            <person name="Young G."/>
            <person name="Yu Q."/>
            <person name="Zembek L."/>
            <person name="Zhong D."/>
            <person name="Zimmer A."/>
            <person name="Zwirko Z."/>
            <person name="Jaffe D.B."/>
            <person name="Alvarez P."/>
            <person name="Brockman W."/>
            <person name="Butler J."/>
            <person name="Chin C."/>
            <person name="Gnerre S."/>
            <person name="Grabherr M."/>
            <person name="Kleber M."/>
            <person name="Mauceli E."/>
            <person name="MacCallum I."/>
        </authorList>
    </citation>
    <scope>NUCLEOTIDE SEQUENCE [LARGE SCALE GENOMIC DNA]</scope>
    <source>
        <strain evidence="7">Tucson 15287-2541.00</strain>
    </source>
</reference>
<dbReference type="SMR" id="B4JI72"/>
<evidence type="ECO:0000259" key="5">
    <source>
        <dbReference type="Pfam" id="PF25171"/>
    </source>
</evidence>
<feature type="domain" description="WDR36/Utp21 N-terminal" evidence="5">
    <location>
        <begin position="58"/>
        <end position="321"/>
    </location>
</feature>
<dbReference type="InParanoid" id="B4JI72"/>
<dbReference type="STRING" id="7222.B4JI72"/>
<protein>
    <submittedName>
        <fullName evidence="6">GH18547</fullName>
    </submittedName>
</protein>
<evidence type="ECO:0000313" key="7">
    <source>
        <dbReference type="Proteomes" id="UP000001070"/>
    </source>
</evidence>
<evidence type="ECO:0000259" key="4">
    <source>
        <dbReference type="Pfam" id="PF04192"/>
    </source>
</evidence>
<dbReference type="PROSITE" id="PS00678">
    <property type="entry name" value="WD_REPEATS_1"/>
    <property type="match status" value="1"/>
</dbReference>
<dbReference type="PhylomeDB" id="B4JI72"/>